<gene>
    <name evidence="2" type="ORF">SAMN04489730_0177</name>
</gene>
<accession>A0A1K1LRU0</accession>
<evidence type="ECO:0000313" key="3">
    <source>
        <dbReference type="Proteomes" id="UP000182740"/>
    </source>
</evidence>
<dbReference type="EMBL" id="FPJG01000002">
    <property type="protein sequence ID" value="SFW13641.1"/>
    <property type="molecule type" value="Genomic_DNA"/>
</dbReference>
<keyword evidence="3" id="KW-1185">Reference proteome</keyword>
<organism evidence="2 3">
    <name type="scientific">Amycolatopsis australiensis</name>
    <dbReference type="NCBI Taxonomy" id="546364"/>
    <lineage>
        <taxon>Bacteria</taxon>
        <taxon>Bacillati</taxon>
        <taxon>Actinomycetota</taxon>
        <taxon>Actinomycetes</taxon>
        <taxon>Pseudonocardiales</taxon>
        <taxon>Pseudonocardiaceae</taxon>
        <taxon>Amycolatopsis</taxon>
    </lineage>
</organism>
<name>A0A1K1LRU0_9PSEU</name>
<dbReference type="Proteomes" id="UP000182740">
    <property type="component" value="Unassembled WGS sequence"/>
</dbReference>
<evidence type="ECO:0000256" key="1">
    <source>
        <dbReference type="SAM" id="MobiDB-lite"/>
    </source>
</evidence>
<dbReference type="AlphaFoldDB" id="A0A1K1LRU0"/>
<reference evidence="3" key="1">
    <citation type="submission" date="2016-11" db="EMBL/GenBank/DDBJ databases">
        <authorList>
            <person name="Varghese N."/>
            <person name="Submissions S."/>
        </authorList>
    </citation>
    <scope>NUCLEOTIDE SEQUENCE [LARGE SCALE GENOMIC DNA]</scope>
    <source>
        <strain evidence="3">DSM 44671</strain>
    </source>
</reference>
<evidence type="ECO:0000313" key="2">
    <source>
        <dbReference type="EMBL" id="SFW13641.1"/>
    </source>
</evidence>
<sequence length="60" mass="6118">MPSDFSLLANPDFPAAAGCVAPASVAAGFQISSVPSGVGVPRSSENPDHNDQSSCRQVWS</sequence>
<feature type="region of interest" description="Disordered" evidence="1">
    <location>
        <begin position="36"/>
        <end position="60"/>
    </location>
</feature>
<protein>
    <submittedName>
        <fullName evidence="2">Uncharacterized protein</fullName>
    </submittedName>
</protein>
<dbReference type="STRING" id="546364.SAMN04489730_0177"/>
<proteinExistence type="predicted"/>